<keyword evidence="3" id="KW-1185">Reference proteome</keyword>
<sequence>MDFQVFTGLSQEKFGNSMMKPVIQQQKLVKCMSRDPAGGSGVWAASAAVNGVGATSALLEHGHCGITACPSARSEVAALRVKVDGLQAKLREKQLELDSALESAQRHRAEADRLREDNARQLALNAELSRQIDCCEATRGSYEEVKSRSGQAVFELQEQLRRAQDRTRDLEAKLADRDVRDAGRSSAERRLTEFAASLAYHLEVSESASLDTLINRASNLAQEAATLRARSRSQEEQLAAHEAEARANRETIQRLLAEVNREHRAAAAYQTHQSEFRTGTEKLTAERDDLARQVELLEARLESNRRVLEATKAELAEKDSHVAKVDSTSRELQRRAEDSEQQLASLLQSLASTLSTQFSHVTATEEAVKERVCALCRDYKELSEASAAHEERSRKAAKQLEAQVSNSREREAQARRAEVELRDMHERLRAMESELAAGDVVRDGLAADRQKFYKYMQQLAEAMKMDQGQQLARLSDDAAHDKASTVYSLQRKVKALKEQLESRDLHMDLLRKKIGQLEERAAGRVEVERERDNENGRVRRLQKQLEKSQAQLEQARAEIVSLKAQLLECSNLKLAALEQDRELAALENTMEKLEQAARTPTAGPARVVGRMLGLDVESLAVPDYEIVNRLERLIQAHQSNVYTAVSANEAMQDMQASFLDGYTDAQRHQLSLTAASKQEPKRPPCPMCRMSRCSCRRPLESSGGGVVGGFKL</sequence>
<evidence type="ECO:0000256" key="2">
    <source>
        <dbReference type="SAM" id="MobiDB-lite"/>
    </source>
</evidence>
<dbReference type="InterPro" id="IPR039139">
    <property type="entry name" value="CCDC170-like"/>
</dbReference>
<feature type="region of interest" description="Disordered" evidence="2">
    <location>
        <begin position="386"/>
        <end position="412"/>
    </location>
</feature>
<dbReference type="AlphaFoldDB" id="A0A1I8J700"/>
<dbReference type="Proteomes" id="UP000095280">
    <property type="component" value="Unplaced"/>
</dbReference>
<protein>
    <submittedName>
        <fullName evidence="4">Uncharacterized protein</fullName>
    </submittedName>
</protein>
<organism evidence="3 4">
    <name type="scientific">Macrostomum lignano</name>
    <dbReference type="NCBI Taxonomy" id="282301"/>
    <lineage>
        <taxon>Eukaryota</taxon>
        <taxon>Metazoa</taxon>
        <taxon>Spiralia</taxon>
        <taxon>Lophotrochozoa</taxon>
        <taxon>Platyhelminthes</taxon>
        <taxon>Rhabditophora</taxon>
        <taxon>Macrostomorpha</taxon>
        <taxon>Macrostomida</taxon>
        <taxon>Macrostomidae</taxon>
        <taxon>Macrostomum</taxon>
    </lineage>
</organism>
<feature type="coiled-coil region" evidence="1">
    <location>
        <begin position="524"/>
        <end position="596"/>
    </location>
</feature>
<feature type="coiled-coil region" evidence="1">
    <location>
        <begin position="210"/>
        <end position="349"/>
    </location>
</feature>
<keyword evidence="1" id="KW-0175">Coiled coil</keyword>
<reference evidence="4" key="1">
    <citation type="submission" date="2016-11" db="UniProtKB">
        <authorList>
            <consortium name="WormBaseParasite"/>
        </authorList>
    </citation>
    <scope>IDENTIFICATION</scope>
</reference>
<dbReference type="PANTHER" id="PTHR18863:SF6">
    <property type="entry name" value="COILED-COIL DOMAIN-CONTAINING PROTEIN 170"/>
    <property type="match status" value="1"/>
</dbReference>
<evidence type="ECO:0000313" key="4">
    <source>
        <dbReference type="WBParaSite" id="maker-uti_cns_0046059-snap-gene-0.32-mRNA-1"/>
    </source>
</evidence>
<name>A0A1I8J700_9PLAT</name>
<evidence type="ECO:0000313" key="3">
    <source>
        <dbReference type="Proteomes" id="UP000095280"/>
    </source>
</evidence>
<proteinExistence type="predicted"/>
<dbReference type="Gene3D" id="1.10.287.1490">
    <property type="match status" value="1"/>
</dbReference>
<feature type="coiled-coil region" evidence="1">
    <location>
        <begin position="76"/>
        <end position="173"/>
    </location>
</feature>
<dbReference type="WBParaSite" id="maker-uti_cns_0046059-snap-gene-0.32-mRNA-1">
    <property type="protein sequence ID" value="maker-uti_cns_0046059-snap-gene-0.32-mRNA-1"/>
    <property type="gene ID" value="maker-uti_cns_0046059-snap-gene-0.32"/>
</dbReference>
<accession>A0A1I8J700</accession>
<evidence type="ECO:0000256" key="1">
    <source>
        <dbReference type="SAM" id="Coils"/>
    </source>
</evidence>
<dbReference type="PANTHER" id="PTHR18863">
    <property type="entry name" value="TSEC-2-RELATED"/>
    <property type="match status" value="1"/>
</dbReference>